<dbReference type="PATRIC" id="fig|1341156.4.peg.84"/>
<evidence type="ECO:0000256" key="5">
    <source>
        <dbReference type="PIRSR" id="PIRSR001430-1"/>
    </source>
</evidence>
<dbReference type="SUPFAM" id="SSF55120">
    <property type="entry name" value="Pseudouridine synthase"/>
    <property type="match status" value="1"/>
</dbReference>
<dbReference type="EMBL" id="JEOB01000001">
    <property type="protein sequence ID" value="EXM40578.1"/>
    <property type="molecule type" value="Genomic_DNA"/>
</dbReference>
<comment type="subunit">
    <text evidence="4">Homodimer.</text>
</comment>
<gene>
    <name evidence="4" type="primary">truA</name>
    <name evidence="9" type="ORF">RASY3_01805</name>
</gene>
<evidence type="ECO:0000259" key="8">
    <source>
        <dbReference type="Pfam" id="PF01416"/>
    </source>
</evidence>
<dbReference type="InterPro" id="IPR020103">
    <property type="entry name" value="PsdUridine_synth_cat_dom_sf"/>
</dbReference>
<proteinExistence type="inferred from homology"/>
<dbReference type="Gene3D" id="3.30.70.580">
    <property type="entry name" value="Pseudouridine synthase I, catalytic domain, N-terminal subdomain"/>
    <property type="match status" value="1"/>
</dbReference>
<dbReference type="FunFam" id="3.30.70.580:FF:000001">
    <property type="entry name" value="tRNA pseudouridine synthase A"/>
    <property type="match status" value="1"/>
</dbReference>
<evidence type="ECO:0000256" key="1">
    <source>
        <dbReference type="ARBA" id="ARBA00009375"/>
    </source>
</evidence>
<comment type="function">
    <text evidence="4">Formation of pseudouridine at positions 38, 39 and 40 in the anticodon stem and loop of transfer RNAs.</text>
</comment>
<dbReference type="Pfam" id="PF01416">
    <property type="entry name" value="PseudoU_synth_1"/>
    <property type="match status" value="2"/>
</dbReference>
<dbReference type="CDD" id="cd02570">
    <property type="entry name" value="PseudoU_synth_EcTruA"/>
    <property type="match status" value="1"/>
</dbReference>
<dbReference type="InterPro" id="IPR020097">
    <property type="entry name" value="PsdUridine_synth_TruA_a/b_dom"/>
</dbReference>
<keyword evidence="3 4" id="KW-0413">Isomerase</keyword>
<dbReference type="GO" id="GO:0003723">
    <property type="term" value="F:RNA binding"/>
    <property type="evidence" value="ECO:0007669"/>
    <property type="project" value="InterPro"/>
</dbReference>
<dbReference type="InterPro" id="IPR020094">
    <property type="entry name" value="TruA/RsuA/RluB/E/F_N"/>
</dbReference>
<evidence type="ECO:0000256" key="4">
    <source>
        <dbReference type="HAMAP-Rule" id="MF_00171"/>
    </source>
</evidence>
<dbReference type="EC" id="5.4.99.12" evidence="4"/>
<dbReference type="PIRSF" id="PIRSF001430">
    <property type="entry name" value="tRNA_psdUrid_synth"/>
    <property type="match status" value="1"/>
</dbReference>
<name>A0A011W188_RUMAL</name>
<dbReference type="PANTHER" id="PTHR11142:SF0">
    <property type="entry name" value="TRNA PSEUDOURIDINE SYNTHASE-LIKE 1"/>
    <property type="match status" value="1"/>
</dbReference>
<dbReference type="NCBIfam" id="TIGR00071">
    <property type="entry name" value="hisT_truA"/>
    <property type="match status" value="1"/>
</dbReference>
<dbReference type="Gene3D" id="3.30.70.660">
    <property type="entry name" value="Pseudouridine synthase I, catalytic domain, C-terminal subdomain"/>
    <property type="match status" value="1"/>
</dbReference>
<dbReference type="GO" id="GO:0160147">
    <property type="term" value="F:tRNA pseudouridine(38-40) synthase activity"/>
    <property type="evidence" value="ECO:0007669"/>
    <property type="project" value="UniProtKB-EC"/>
</dbReference>
<reference evidence="9 10" key="1">
    <citation type="submission" date="2013-06" db="EMBL/GenBank/DDBJ databases">
        <title>Rumen cellulosomics: divergent fiber-degrading strategies revealed by comparative genome-wide analysis of six Ruminococcal strains.</title>
        <authorList>
            <person name="Dassa B."/>
            <person name="Borovok I."/>
            <person name="Lamed R."/>
            <person name="Flint H."/>
            <person name="Yeoman C.J."/>
            <person name="White B."/>
            <person name="Bayer E.A."/>
        </authorList>
    </citation>
    <scope>NUCLEOTIDE SEQUENCE [LARGE SCALE GENOMIC DNA]</scope>
    <source>
        <strain evidence="9 10">SY3</strain>
    </source>
</reference>
<keyword evidence="2 4" id="KW-0819">tRNA processing</keyword>
<comment type="catalytic activity">
    <reaction evidence="4 7">
        <text>uridine(38/39/40) in tRNA = pseudouridine(38/39/40) in tRNA</text>
        <dbReference type="Rhea" id="RHEA:22376"/>
        <dbReference type="Rhea" id="RHEA-COMP:10085"/>
        <dbReference type="Rhea" id="RHEA-COMP:10087"/>
        <dbReference type="ChEBI" id="CHEBI:65314"/>
        <dbReference type="ChEBI" id="CHEBI:65315"/>
        <dbReference type="EC" id="5.4.99.12"/>
    </reaction>
</comment>
<feature type="domain" description="Pseudouridine synthase I TruA alpha/beta" evidence="8">
    <location>
        <begin position="9"/>
        <end position="103"/>
    </location>
</feature>
<evidence type="ECO:0000313" key="9">
    <source>
        <dbReference type="EMBL" id="EXM40578.1"/>
    </source>
</evidence>
<dbReference type="InterPro" id="IPR020095">
    <property type="entry name" value="PsdUridine_synth_TruA_C"/>
</dbReference>
<dbReference type="InterPro" id="IPR001406">
    <property type="entry name" value="PsdUridine_synth_TruA"/>
</dbReference>
<feature type="domain" description="Pseudouridine synthase I TruA alpha/beta" evidence="8">
    <location>
        <begin position="143"/>
        <end position="245"/>
    </location>
</feature>
<dbReference type="RefSeq" id="WP_037284635.1">
    <property type="nucleotide sequence ID" value="NZ_JEOB01000001.1"/>
</dbReference>
<dbReference type="GO" id="GO:0031119">
    <property type="term" value="P:tRNA pseudouridine synthesis"/>
    <property type="evidence" value="ECO:0007669"/>
    <property type="project" value="UniProtKB-UniRule"/>
</dbReference>
<evidence type="ECO:0000256" key="6">
    <source>
        <dbReference type="PIRSR" id="PIRSR001430-2"/>
    </source>
</evidence>
<feature type="active site" description="Nucleophile" evidence="4 5">
    <location>
        <position position="52"/>
    </location>
</feature>
<evidence type="ECO:0000256" key="3">
    <source>
        <dbReference type="ARBA" id="ARBA00023235"/>
    </source>
</evidence>
<comment type="caution">
    <text evidence="4">Lacks conserved residue(s) required for the propagation of feature annotation.</text>
</comment>
<feature type="binding site" evidence="4 6">
    <location>
        <position position="110"/>
    </location>
    <ligand>
        <name>substrate</name>
    </ligand>
</feature>
<sequence length="250" mass="28441">MRYFKMTLAYDGSSYHGWQRQSNALAVQEVVEDAIFKLTGEKVVVQGCSRTDAGVHAREYVLSFGLELPINCRGIQLGLNSWLPDDISVIGCEEADEGFHARYMCKGKEYEYIVHNSRIKDPFMRNTAFRNTYPIDEVLLDRAAKDFVGEHDFKAFCSTACDKEVTVRKIYRFDVRREGDKVIFTVAGNGFLYNMVRIMVGTLLFINEGKIAADAIPRILESKDRKKAGKTVPPQGLYLNKVYYDEVSVD</sequence>
<dbReference type="PANTHER" id="PTHR11142">
    <property type="entry name" value="PSEUDOURIDYLATE SYNTHASE"/>
    <property type="match status" value="1"/>
</dbReference>
<dbReference type="AlphaFoldDB" id="A0A011W188"/>
<evidence type="ECO:0000313" key="10">
    <source>
        <dbReference type="Proteomes" id="UP000021369"/>
    </source>
</evidence>
<comment type="caution">
    <text evidence="9">The sequence shown here is derived from an EMBL/GenBank/DDBJ whole genome shotgun (WGS) entry which is preliminary data.</text>
</comment>
<comment type="similarity">
    <text evidence="1 4 7">Belongs to the tRNA pseudouridine synthase TruA family.</text>
</comment>
<organism evidence="9 10">
    <name type="scientific">Ruminococcus albus SY3</name>
    <dbReference type="NCBI Taxonomy" id="1341156"/>
    <lineage>
        <taxon>Bacteria</taxon>
        <taxon>Bacillati</taxon>
        <taxon>Bacillota</taxon>
        <taxon>Clostridia</taxon>
        <taxon>Eubacteriales</taxon>
        <taxon>Oscillospiraceae</taxon>
        <taxon>Ruminococcus</taxon>
    </lineage>
</organism>
<dbReference type="Proteomes" id="UP000021369">
    <property type="component" value="Unassembled WGS sequence"/>
</dbReference>
<evidence type="ECO:0000256" key="7">
    <source>
        <dbReference type="RuleBase" id="RU003792"/>
    </source>
</evidence>
<evidence type="ECO:0000256" key="2">
    <source>
        <dbReference type="ARBA" id="ARBA00022694"/>
    </source>
</evidence>
<keyword evidence="10" id="KW-1185">Reference proteome</keyword>
<protein>
    <recommendedName>
        <fullName evidence="4">tRNA pseudouridine synthase A</fullName>
        <ecNumber evidence="4">5.4.99.12</ecNumber>
    </recommendedName>
    <alternativeName>
        <fullName evidence="4">tRNA pseudouridine(38-40) synthase</fullName>
    </alternativeName>
    <alternativeName>
        <fullName evidence="4">tRNA pseudouridylate synthase I</fullName>
    </alternativeName>
    <alternativeName>
        <fullName evidence="4">tRNA-uridine isomerase I</fullName>
    </alternativeName>
</protein>
<dbReference type="HAMAP" id="MF_00171">
    <property type="entry name" value="TruA"/>
    <property type="match status" value="1"/>
</dbReference>
<accession>A0A011W188</accession>